<dbReference type="Proteomes" id="UP001220324">
    <property type="component" value="Unassembled WGS sequence"/>
</dbReference>
<organism evidence="1 2">
    <name type="scientific">Penicillium frequentans</name>
    <dbReference type="NCBI Taxonomy" id="3151616"/>
    <lineage>
        <taxon>Eukaryota</taxon>
        <taxon>Fungi</taxon>
        <taxon>Dikarya</taxon>
        <taxon>Ascomycota</taxon>
        <taxon>Pezizomycotina</taxon>
        <taxon>Eurotiomycetes</taxon>
        <taxon>Eurotiomycetidae</taxon>
        <taxon>Eurotiales</taxon>
        <taxon>Aspergillaceae</taxon>
        <taxon>Penicillium</taxon>
    </lineage>
</organism>
<sequence length="123" mass="14771">MANLRKCGYVMWDLSRLDEWAMLSEPLDYRPNDGQVQRNALKQKYRDERRSWKKKYRDLHEKLEKMAVADQVLPKMRHSGDKFLAARRMVRSSKAWAVRLEVEMDMPPGSFDIPLEETRRSHY</sequence>
<accession>A0AAD6D497</accession>
<keyword evidence="2" id="KW-1185">Reference proteome</keyword>
<protein>
    <submittedName>
        <fullName evidence="1">Uncharacterized protein</fullName>
    </submittedName>
</protein>
<evidence type="ECO:0000313" key="2">
    <source>
        <dbReference type="Proteomes" id="UP001220324"/>
    </source>
</evidence>
<evidence type="ECO:0000313" key="1">
    <source>
        <dbReference type="EMBL" id="KAJ5553290.1"/>
    </source>
</evidence>
<dbReference type="EMBL" id="JAQIZZ010000002">
    <property type="protein sequence ID" value="KAJ5553290.1"/>
    <property type="molecule type" value="Genomic_DNA"/>
</dbReference>
<gene>
    <name evidence="1" type="ORF">N7494_002668</name>
</gene>
<name>A0AAD6D497_9EURO</name>
<proteinExistence type="predicted"/>
<comment type="caution">
    <text evidence="1">The sequence shown here is derived from an EMBL/GenBank/DDBJ whole genome shotgun (WGS) entry which is preliminary data.</text>
</comment>
<dbReference type="AlphaFoldDB" id="A0AAD6D497"/>
<reference evidence="1 2" key="1">
    <citation type="journal article" date="2023" name="IMA Fungus">
        <title>Comparative genomic study of the Penicillium genus elucidates a diverse pangenome and 15 lateral gene transfer events.</title>
        <authorList>
            <person name="Petersen C."/>
            <person name="Sorensen T."/>
            <person name="Nielsen M.R."/>
            <person name="Sondergaard T.E."/>
            <person name="Sorensen J.L."/>
            <person name="Fitzpatrick D.A."/>
            <person name="Frisvad J.C."/>
            <person name="Nielsen K.L."/>
        </authorList>
    </citation>
    <scope>NUCLEOTIDE SEQUENCE [LARGE SCALE GENOMIC DNA]</scope>
    <source>
        <strain evidence="1 2">IBT 35679</strain>
    </source>
</reference>